<dbReference type="Proteomes" id="UP001500192">
    <property type="component" value="Unassembled WGS sequence"/>
</dbReference>
<keyword evidence="7" id="KW-1185">Reference proteome</keyword>
<evidence type="ECO:0000313" key="7">
    <source>
        <dbReference type="Proteomes" id="UP001500192"/>
    </source>
</evidence>
<accession>A0ABP8VJ68</accession>
<dbReference type="PRINTS" id="PR00455">
    <property type="entry name" value="HTHTETR"/>
</dbReference>
<dbReference type="PANTHER" id="PTHR30055">
    <property type="entry name" value="HTH-TYPE TRANSCRIPTIONAL REGULATOR RUTR"/>
    <property type="match status" value="1"/>
</dbReference>
<dbReference type="RefSeq" id="WP_346056170.1">
    <property type="nucleotide sequence ID" value="NZ_BAABIB010000141.1"/>
</dbReference>
<keyword evidence="2 4" id="KW-0238">DNA-binding</keyword>
<dbReference type="SUPFAM" id="SSF48498">
    <property type="entry name" value="Tetracyclin repressor-like, C-terminal domain"/>
    <property type="match status" value="1"/>
</dbReference>
<evidence type="ECO:0000256" key="1">
    <source>
        <dbReference type="ARBA" id="ARBA00023015"/>
    </source>
</evidence>
<evidence type="ECO:0000259" key="5">
    <source>
        <dbReference type="PROSITE" id="PS50977"/>
    </source>
</evidence>
<protein>
    <submittedName>
        <fullName evidence="6">TetR/AcrR family transcriptional regulator</fullName>
    </submittedName>
</protein>
<evidence type="ECO:0000256" key="2">
    <source>
        <dbReference type="ARBA" id="ARBA00023125"/>
    </source>
</evidence>
<dbReference type="InterPro" id="IPR009057">
    <property type="entry name" value="Homeodomain-like_sf"/>
</dbReference>
<dbReference type="InterPro" id="IPR001647">
    <property type="entry name" value="HTH_TetR"/>
</dbReference>
<name>A0ABP8VJ68_9PSEU</name>
<proteinExistence type="predicted"/>
<sequence>MSTEVSRPLRSDATDNRQRILAAARVAFGSRGFDVPMREIARRAAVGLATVYRRFPTKEALFAEAFAEQLALCSAIVEEGLAEPDPWRGFSLVLERLMEAHARDRGFRALLAQLPHTADVATDRDRTLRMLLDLLHRAKESGQLREDIVLEDVILAMMANEGIQARSPELRVAASRRLAALMLQSFRVRPEPAPLPPAVRLPLPLR</sequence>
<dbReference type="InterPro" id="IPR049445">
    <property type="entry name" value="TetR_SbtR-like_C"/>
</dbReference>
<keyword evidence="3" id="KW-0804">Transcription</keyword>
<reference evidence="7" key="1">
    <citation type="journal article" date="2019" name="Int. J. Syst. Evol. Microbiol.">
        <title>The Global Catalogue of Microorganisms (GCM) 10K type strain sequencing project: providing services to taxonomists for standard genome sequencing and annotation.</title>
        <authorList>
            <consortium name="The Broad Institute Genomics Platform"/>
            <consortium name="The Broad Institute Genome Sequencing Center for Infectious Disease"/>
            <person name="Wu L."/>
            <person name="Ma J."/>
        </authorList>
    </citation>
    <scope>NUCLEOTIDE SEQUENCE [LARGE SCALE GENOMIC DNA]</scope>
    <source>
        <strain evidence="7">JCM 18054</strain>
    </source>
</reference>
<evidence type="ECO:0000256" key="3">
    <source>
        <dbReference type="ARBA" id="ARBA00023163"/>
    </source>
</evidence>
<gene>
    <name evidence="6" type="ORF">GCM10023214_67660</name>
</gene>
<dbReference type="Pfam" id="PF21597">
    <property type="entry name" value="TetR_C_43"/>
    <property type="match status" value="1"/>
</dbReference>
<dbReference type="PANTHER" id="PTHR30055:SF234">
    <property type="entry name" value="HTH-TYPE TRANSCRIPTIONAL REGULATOR BETI"/>
    <property type="match status" value="1"/>
</dbReference>
<evidence type="ECO:0000256" key="4">
    <source>
        <dbReference type="PROSITE-ProRule" id="PRU00335"/>
    </source>
</evidence>
<feature type="domain" description="HTH tetR-type" evidence="5">
    <location>
        <begin position="14"/>
        <end position="73"/>
    </location>
</feature>
<organism evidence="6 7">
    <name type="scientific">Amycolatopsis dongchuanensis</name>
    <dbReference type="NCBI Taxonomy" id="1070866"/>
    <lineage>
        <taxon>Bacteria</taxon>
        <taxon>Bacillati</taxon>
        <taxon>Actinomycetota</taxon>
        <taxon>Actinomycetes</taxon>
        <taxon>Pseudonocardiales</taxon>
        <taxon>Pseudonocardiaceae</taxon>
        <taxon>Amycolatopsis</taxon>
    </lineage>
</organism>
<dbReference type="InterPro" id="IPR036271">
    <property type="entry name" value="Tet_transcr_reg_TetR-rel_C_sf"/>
</dbReference>
<comment type="caution">
    <text evidence="6">The sequence shown here is derived from an EMBL/GenBank/DDBJ whole genome shotgun (WGS) entry which is preliminary data.</text>
</comment>
<dbReference type="InterPro" id="IPR050109">
    <property type="entry name" value="HTH-type_TetR-like_transc_reg"/>
</dbReference>
<dbReference type="Gene3D" id="1.10.357.10">
    <property type="entry name" value="Tetracycline Repressor, domain 2"/>
    <property type="match status" value="1"/>
</dbReference>
<dbReference type="Pfam" id="PF00440">
    <property type="entry name" value="TetR_N"/>
    <property type="match status" value="1"/>
</dbReference>
<keyword evidence="1" id="KW-0805">Transcription regulation</keyword>
<dbReference type="EMBL" id="BAABIB010000141">
    <property type="protein sequence ID" value="GAA4665022.1"/>
    <property type="molecule type" value="Genomic_DNA"/>
</dbReference>
<dbReference type="PROSITE" id="PS50977">
    <property type="entry name" value="HTH_TETR_2"/>
    <property type="match status" value="1"/>
</dbReference>
<dbReference type="SUPFAM" id="SSF46689">
    <property type="entry name" value="Homeodomain-like"/>
    <property type="match status" value="1"/>
</dbReference>
<feature type="DNA-binding region" description="H-T-H motif" evidence="4">
    <location>
        <begin position="36"/>
        <end position="55"/>
    </location>
</feature>
<evidence type="ECO:0000313" key="6">
    <source>
        <dbReference type="EMBL" id="GAA4665022.1"/>
    </source>
</evidence>